<comment type="caution">
    <text evidence="1">The sequence shown here is derived from an EMBL/GenBank/DDBJ whole genome shotgun (WGS) entry which is preliminary data.</text>
</comment>
<dbReference type="EMBL" id="BMAU01021437">
    <property type="protein sequence ID" value="GFY36552.1"/>
    <property type="molecule type" value="Genomic_DNA"/>
</dbReference>
<gene>
    <name evidence="1" type="ORF">TNCV_27571</name>
</gene>
<accession>A0A8X6WL84</accession>
<dbReference type="Proteomes" id="UP000887159">
    <property type="component" value="Unassembled WGS sequence"/>
</dbReference>
<sequence>MSHDQVSSTTPERKVLMHVKSVEAQRPPVGMRGYEGGGNARSILFSPTDCDSRLRGPSPIPLVLLRRAKQIKIRSCHLQA</sequence>
<keyword evidence="2" id="KW-1185">Reference proteome</keyword>
<evidence type="ECO:0000313" key="1">
    <source>
        <dbReference type="EMBL" id="GFY36552.1"/>
    </source>
</evidence>
<proteinExistence type="predicted"/>
<organism evidence="1 2">
    <name type="scientific">Trichonephila clavipes</name>
    <name type="common">Golden silk orbweaver</name>
    <name type="synonym">Nephila clavipes</name>
    <dbReference type="NCBI Taxonomy" id="2585209"/>
    <lineage>
        <taxon>Eukaryota</taxon>
        <taxon>Metazoa</taxon>
        <taxon>Ecdysozoa</taxon>
        <taxon>Arthropoda</taxon>
        <taxon>Chelicerata</taxon>
        <taxon>Arachnida</taxon>
        <taxon>Araneae</taxon>
        <taxon>Araneomorphae</taxon>
        <taxon>Entelegynae</taxon>
        <taxon>Araneoidea</taxon>
        <taxon>Nephilidae</taxon>
        <taxon>Trichonephila</taxon>
    </lineage>
</organism>
<reference evidence="1" key="1">
    <citation type="submission" date="2020-08" db="EMBL/GenBank/DDBJ databases">
        <title>Multicomponent nature underlies the extraordinary mechanical properties of spider dragline silk.</title>
        <authorList>
            <person name="Kono N."/>
            <person name="Nakamura H."/>
            <person name="Mori M."/>
            <person name="Yoshida Y."/>
            <person name="Ohtoshi R."/>
            <person name="Malay A.D."/>
            <person name="Moran D.A.P."/>
            <person name="Tomita M."/>
            <person name="Numata K."/>
            <person name="Arakawa K."/>
        </authorList>
    </citation>
    <scope>NUCLEOTIDE SEQUENCE</scope>
</reference>
<name>A0A8X6WL84_TRICX</name>
<dbReference type="AlphaFoldDB" id="A0A8X6WL84"/>
<protein>
    <submittedName>
        <fullName evidence="1">Uncharacterized protein</fullName>
    </submittedName>
</protein>
<evidence type="ECO:0000313" key="2">
    <source>
        <dbReference type="Proteomes" id="UP000887159"/>
    </source>
</evidence>